<reference evidence="2" key="1">
    <citation type="submission" date="2013-04" db="EMBL/GenBank/DDBJ databases">
        <authorList>
            <person name="Qu J."/>
            <person name="Murali S.C."/>
            <person name="Bandaranaike D."/>
            <person name="Bellair M."/>
            <person name="Blankenburg K."/>
            <person name="Chao H."/>
            <person name="Dinh H."/>
            <person name="Doddapaneni H."/>
            <person name="Downs B."/>
            <person name="Dugan-Rocha S."/>
            <person name="Elkadiri S."/>
            <person name="Gnanaolivu R.D."/>
            <person name="Hernandez B."/>
            <person name="Javaid M."/>
            <person name="Jayaseelan J.C."/>
            <person name="Lee S."/>
            <person name="Li M."/>
            <person name="Ming W."/>
            <person name="Munidasa M."/>
            <person name="Muniz J."/>
            <person name="Nguyen L."/>
            <person name="Ongeri F."/>
            <person name="Osuji N."/>
            <person name="Pu L.-L."/>
            <person name="Puazo M."/>
            <person name="Qu C."/>
            <person name="Quiroz J."/>
            <person name="Raj R."/>
            <person name="Weissenberger G."/>
            <person name="Xin Y."/>
            <person name="Zou X."/>
            <person name="Han Y."/>
            <person name="Richards S."/>
            <person name="Worley K."/>
            <person name="Muzny D."/>
            <person name="Gibbs R."/>
        </authorList>
    </citation>
    <scope>NUCLEOTIDE SEQUENCE</scope>
    <source>
        <strain evidence="2">Sampled in the wild</strain>
    </source>
</reference>
<feature type="signal peptide" evidence="1">
    <location>
        <begin position="1"/>
        <end position="21"/>
    </location>
</feature>
<keyword evidence="1" id="KW-0732">Signal</keyword>
<evidence type="ECO:0000313" key="2">
    <source>
        <dbReference type="EMBL" id="KAG8227010.1"/>
    </source>
</evidence>
<evidence type="ECO:0000313" key="3">
    <source>
        <dbReference type="Proteomes" id="UP000792457"/>
    </source>
</evidence>
<sequence>MNPTFFWFLVVFTVLISASNARPLKHYKSEKKLNSKWVRQAKDHNVQPQLIPSAAAAPTAASVVAEKKLSRRNAHHSNYKNPHHKEKYENKMDEEYSQHLNVANSRNSGMQDDELVQDLRSERSKKKLTSGKREALNDVFELSQVDNDADETAVRDSADLKFVDTGFSDDDDSFYNLKAISKGKEYNANGAATQNGDRVYRDAHSARKRFERVSDPDLGLEGGISEDSNDYAELNHPYHRGYVNPGFDSAIALDTESLDGYGELRPDSRKAWKK</sequence>
<reference evidence="2" key="2">
    <citation type="submission" date="2017-10" db="EMBL/GenBank/DDBJ databases">
        <title>Ladona fulva Genome sequencing and assembly.</title>
        <authorList>
            <person name="Murali S."/>
            <person name="Richards S."/>
            <person name="Bandaranaike D."/>
            <person name="Bellair M."/>
            <person name="Blankenburg K."/>
            <person name="Chao H."/>
            <person name="Dinh H."/>
            <person name="Doddapaneni H."/>
            <person name="Dugan-Rocha S."/>
            <person name="Elkadiri S."/>
            <person name="Gnanaolivu R."/>
            <person name="Hernandez B."/>
            <person name="Skinner E."/>
            <person name="Javaid M."/>
            <person name="Lee S."/>
            <person name="Li M."/>
            <person name="Ming W."/>
            <person name="Munidasa M."/>
            <person name="Muniz J."/>
            <person name="Nguyen L."/>
            <person name="Hughes D."/>
            <person name="Osuji N."/>
            <person name="Pu L.-L."/>
            <person name="Puazo M."/>
            <person name="Qu C."/>
            <person name="Quiroz J."/>
            <person name="Raj R."/>
            <person name="Weissenberger G."/>
            <person name="Xin Y."/>
            <person name="Zou X."/>
            <person name="Han Y."/>
            <person name="Worley K."/>
            <person name="Muzny D."/>
            <person name="Gibbs R."/>
        </authorList>
    </citation>
    <scope>NUCLEOTIDE SEQUENCE</scope>
    <source>
        <strain evidence="2">Sampled in the wild</strain>
    </source>
</reference>
<dbReference type="AlphaFoldDB" id="A0A8K0K485"/>
<keyword evidence="3" id="KW-1185">Reference proteome</keyword>
<dbReference type="EMBL" id="KZ308307">
    <property type="protein sequence ID" value="KAG8227010.1"/>
    <property type="molecule type" value="Genomic_DNA"/>
</dbReference>
<dbReference type="Proteomes" id="UP000792457">
    <property type="component" value="Unassembled WGS sequence"/>
</dbReference>
<proteinExistence type="predicted"/>
<protein>
    <submittedName>
        <fullName evidence="2">Uncharacterized protein</fullName>
    </submittedName>
</protein>
<evidence type="ECO:0000256" key="1">
    <source>
        <dbReference type="SAM" id="SignalP"/>
    </source>
</evidence>
<accession>A0A8K0K485</accession>
<feature type="chain" id="PRO_5035422915" evidence="1">
    <location>
        <begin position="22"/>
        <end position="274"/>
    </location>
</feature>
<name>A0A8K0K485_LADFU</name>
<organism evidence="2 3">
    <name type="scientific">Ladona fulva</name>
    <name type="common">Scarce chaser dragonfly</name>
    <name type="synonym">Libellula fulva</name>
    <dbReference type="NCBI Taxonomy" id="123851"/>
    <lineage>
        <taxon>Eukaryota</taxon>
        <taxon>Metazoa</taxon>
        <taxon>Ecdysozoa</taxon>
        <taxon>Arthropoda</taxon>
        <taxon>Hexapoda</taxon>
        <taxon>Insecta</taxon>
        <taxon>Pterygota</taxon>
        <taxon>Palaeoptera</taxon>
        <taxon>Odonata</taxon>
        <taxon>Epiprocta</taxon>
        <taxon>Anisoptera</taxon>
        <taxon>Libelluloidea</taxon>
        <taxon>Libellulidae</taxon>
        <taxon>Ladona</taxon>
    </lineage>
</organism>
<gene>
    <name evidence="2" type="ORF">J437_LFUL000316</name>
</gene>
<comment type="caution">
    <text evidence="2">The sequence shown here is derived from an EMBL/GenBank/DDBJ whole genome shotgun (WGS) entry which is preliminary data.</text>
</comment>